<gene>
    <name evidence="2" type="ORF">L2102_14675</name>
</gene>
<dbReference type="AlphaFoldDB" id="A0AAJ1JPL1"/>
<reference evidence="2" key="1">
    <citation type="submission" date="2022-01" db="EMBL/GenBank/DDBJ databases">
        <title>Genetic Characterization of Carbapenem-resistant Citrobacter spp. from China: a multicenter study.</title>
        <authorList>
            <person name="Ye L."/>
        </authorList>
    </citation>
    <scope>NUCLEOTIDE SEQUENCE</scope>
    <source>
        <strain evidence="2">IR5464</strain>
    </source>
</reference>
<evidence type="ECO:0000313" key="3">
    <source>
        <dbReference type="Proteomes" id="UP001147046"/>
    </source>
</evidence>
<dbReference type="RefSeq" id="WP_176350120.1">
    <property type="nucleotide sequence ID" value="NZ_JAKIHV010000009.1"/>
</dbReference>
<name>A0AAJ1JPL1_9ENTR</name>
<evidence type="ECO:0000256" key="1">
    <source>
        <dbReference type="SAM" id="MobiDB-lite"/>
    </source>
</evidence>
<proteinExistence type="predicted"/>
<comment type="caution">
    <text evidence="2">The sequence shown here is derived from an EMBL/GenBank/DDBJ whole genome shotgun (WGS) entry which is preliminary data.</text>
</comment>
<organism evidence="2 3">
    <name type="scientific">Citrobacter portucalensis</name>
    <dbReference type="NCBI Taxonomy" id="1639133"/>
    <lineage>
        <taxon>Bacteria</taxon>
        <taxon>Pseudomonadati</taxon>
        <taxon>Pseudomonadota</taxon>
        <taxon>Gammaproteobacteria</taxon>
        <taxon>Enterobacterales</taxon>
        <taxon>Enterobacteriaceae</taxon>
        <taxon>Citrobacter</taxon>
        <taxon>Citrobacter freundii complex</taxon>
    </lineage>
</organism>
<sequence length="191" mass="20737">MIINTNQPHPTKTHNGLTRQEREERAAAAVRHRQLDALRARVRASMAGMDETPADPAAYRQAGLQADATWEAVEGRKTTGKRQIVKGRSESGAGGNKHAIAPLRGLPVQPRTDTADRTVADVLRTIITAEGTGKRLTVVYHDGEREPMADALPFLIDIISKELRRSVLPHEVNAAASHVASSGDRLPCYGI</sequence>
<feature type="compositionally biased region" description="Polar residues" evidence="1">
    <location>
        <begin position="1"/>
        <end position="18"/>
    </location>
</feature>
<protein>
    <submittedName>
        <fullName evidence="2">Uncharacterized protein</fullName>
    </submittedName>
</protein>
<evidence type="ECO:0000313" key="2">
    <source>
        <dbReference type="EMBL" id="MDE9624569.1"/>
    </source>
</evidence>
<feature type="region of interest" description="Disordered" evidence="1">
    <location>
        <begin position="1"/>
        <end position="20"/>
    </location>
</feature>
<dbReference type="EMBL" id="JAKIHV010000009">
    <property type="protein sequence ID" value="MDE9624569.1"/>
    <property type="molecule type" value="Genomic_DNA"/>
</dbReference>
<dbReference type="Proteomes" id="UP001147046">
    <property type="component" value="Unassembled WGS sequence"/>
</dbReference>
<accession>A0AAJ1JPL1</accession>